<evidence type="ECO:0000256" key="5">
    <source>
        <dbReference type="PIRSR" id="PIRSR606710-2"/>
    </source>
</evidence>
<gene>
    <name evidence="8" type="ORF">E1218_17275</name>
</gene>
<evidence type="ECO:0000256" key="3">
    <source>
        <dbReference type="ARBA" id="ARBA00023295"/>
    </source>
</evidence>
<dbReference type="InterPro" id="IPR023296">
    <property type="entry name" value="Glyco_hydro_beta-prop_sf"/>
</dbReference>
<feature type="signal peptide" evidence="7">
    <location>
        <begin position="1"/>
        <end position="24"/>
    </location>
</feature>
<dbReference type="InterPro" id="IPR051795">
    <property type="entry name" value="Glycosyl_Hydrlase_43"/>
</dbReference>
<comment type="similarity">
    <text evidence="1 6">Belongs to the glycosyl hydrolase 43 family.</text>
</comment>
<keyword evidence="2 6" id="KW-0378">Hydrolase</keyword>
<evidence type="ECO:0000256" key="4">
    <source>
        <dbReference type="PIRSR" id="PIRSR606710-1"/>
    </source>
</evidence>
<feature type="chain" id="PRO_5020228803" evidence="7">
    <location>
        <begin position="25"/>
        <end position="331"/>
    </location>
</feature>
<dbReference type="PANTHER" id="PTHR42812">
    <property type="entry name" value="BETA-XYLOSIDASE"/>
    <property type="match status" value="1"/>
</dbReference>
<keyword evidence="7" id="KW-0732">Signal</keyword>
<sequence length="331" mass="35891">MRRRLGLLLLLVLGLGGCSDPGRASSEGAPAMGFTNPVYDQNFADPQVIAVDNGYVAFATNGSLGNVQTLKSADLVSWEQIGDALPELPAWTTPGKVWAPEVTVQAADRYAMYYTTSDDASGRQCIGVAVASSATGPYVDKSSEPLICQVDEGGSIDASPFQDSSGKRWLYWKNDGNAIGVDTWIYVSELSPDGLRLVGPTRRLIKQDLDWEGNLVEAPYMVEREGKFHLFYSANAYDKETYAVGHALCTTPTGPCTKSGDPILVTSEAAAGPGHNMVLEKDNRYWFVYHAWDPSAVGVDPPGRSMWLSELTWTDDTPAVQPPLKENPNHP</sequence>
<dbReference type="AlphaFoldDB" id="A0A4V2YFM9"/>
<keyword evidence="9" id="KW-1185">Reference proteome</keyword>
<keyword evidence="3 6" id="KW-0326">Glycosidase</keyword>
<dbReference type="CDD" id="cd08999">
    <property type="entry name" value="GH43_ABN-like"/>
    <property type="match status" value="1"/>
</dbReference>
<protein>
    <submittedName>
        <fullName evidence="8">Glycoside hydrolase family 43</fullName>
    </submittedName>
</protein>
<dbReference type="EMBL" id="SMKR01000069">
    <property type="protein sequence ID" value="TDD23787.1"/>
    <property type="molecule type" value="Genomic_DNA"/>
</dbReference>
<feature type="site" description="Important for catalytic activity, responsible for pKa modulation of the active site Glu and correct orientation of both the proton donor and substrate" evidence="5">
    <location>
        <position position="157"/>
    </location>
</feature>
<feature type="active site" description="Proton donor" evidence="4">
    <location>
        <position position="217"/>
    </location>
</feature>
<dbReference type="RefSeq" id="WP_132321310.1">
    <property type="nucleotide sequence ID" value="NZ_SMKR01000069.1"/>
</dbReference>
<proteinExistence type="inferred from homology"/>
<accession>A0A4V2YFM9</accession>
<evidence type="ECO:0000256" key="2">
    <source>
        <dbReference type="ARBA" id="ARBA00022801"/>
    </source>
</evidence>
<comment type="caution">
    <text evidence="8">The sequence shown here is derived from an EMBL/GenBank/DDBJ whole genome shotgun (WGS) entry which is preliminary data.</text>
</comment>
<name>A0A4V2YFM9_9ACTN</name>
<evidence type="ECO:0000256" key="6">
    <source>
        <dbReference type="RuleBase" id="RU361187"/>
    </source>
</evidence>
<evidence type="ECO:0000313" key="8">
    <source>
        <dbReference type="EMBL" id="TDD23787.1"/>
    </source>
</evidence>
<feature type="active site" description="Proton acceptor" evidence="4">
    <location>
        <position position="45"/>
    </location>
</feature>
<evidence type="ECO:0000256" key="1">
    <source>
        <dbReference type="ARBA" id="ARBA00009865"/>
    </source>
</evidence>
<dbReference type="OrthoDB" id="9801455at2"/>
<evidence type="ECO:0000313" key="9">
    <source>
        <dbReference type="Proteomes" id="UP000295172"/>
    </source>
</evidence>
<evidence type="ECO:0000256" key="7">
    <source>
        <dbReference type="SAM" id="SignalP"/>
    </source>
</evidence>
<dbReference type="PANTHER" id="PTHR42812:SF5">
    <property type="entry name" value="ENDO-ARABINASE"/>
    <property type="match status" value="1"/>
</dbReference>
<dbReference type="SUPFAM" id="SSF75005">
    <property type="entry name" value="Arabinanase/levansucrase/invertase"/>
    <property type="match status" value="1"/>
</dbReference>
<dbReference type="Pfam" id="PF04616">
    <property type="entry name" value="Glyco_hydro_43"/>
    <property type="match status" value="1"/>
</dbReference>
<dbReference type="GO" id="GO:0005975">
    <property type="term" value="P:carbohydrate metabolic process"/>
    <property type="evidence" value="ECO:0007669"/>
    <property type="project" value="InterPro"/>
</dbReference>
<reference evidence="8 9" key="1">
    <citation type="submission" date="2019-02" db="EMBL/GenBank/DDBJ databases">
        <title>Draft genome sequences of novel Actinobacteria.</title>
        <authorList>
            <person name="Sahin N."/>
            <person name="Ay H."/>
            <person name="Saygin H."/>
        </authorList>
    </citation>
    <scope>NUCLEOTIDE SEQUENCE [LARGE SCALE GENOMIC DNA]</scope>
    <source>
        <strain evidence="8 9">16K104</strain>
    </source>
</reference>
<dbReference type="Gene3D" id="2.115.10.20">
    <property type="entry name" value="Glycosyl hydrolase domain, family 43"/>
    <property type="match status" value="1"/>
</dbReference>
<dbReference type="PROSITE" id="PS51257">
    <property type="entry name" value="PROKAR_LIPOPROTEIN"/>
    <property type="match status" value="1"/>
</dbReference>
<organism evidence="8 9">
    <name type="scientific">Kribbella turkmenica</name>
    <dbReference type="NCBI Taxonomy" id="2530375"/>
    <lineage>
        <taxon>Bacteria</taxon>
        <taxon>Bacillati</taxon>
        <taxon>Actinomycetota</taxon>
        <taxon>Actinomycetes</taxon>
        <taxon>Propionibacteriales</taxon>
        <taxon>Kribbellaceae</taxon>
        <taxon>Kribbella</taxon>
    </lineage>
</organism>
<dbReference type="InterPro" id="IPR006710">
    <property type="entry name" value="Glyco_hydro_43"/>
</dbReference>
<dbReference type="Proteomes" id="UP000295172">
    <property type="component" value="Unassembled WGS sequence"/>
</dbReference>
<dbReference type="GO" id="GO:0004553">
    <property type="term" value="F:hydrolase activity, hydrolyzing O-glycosyl compounds"/>
    <property type="evidence" value="ECO:0007669"/>
    <property type="project" value="InterPro"/>
</dbReference>